<evidence type="ECO:0000256" key="1">
    <source>
        <dbReference type="ARBA" id="ARBA00022857"/>
    </source>
</evidence>
<keyword evidence="1" id="KW-0521">NADP</keyword>
<dbReference type="Pfam" id="PF08240">
    <property type="entry name" value="ADH_N"/>
    <property type="match status" value="1"/>
</dbReference>
<dbReference type="Pfam" id="PF00107">
    <property type="entry name" value="ADH_zinc_N"/>
    <property type="match status" value="1"/>
</dbReference>
<keyword evidence="2" id="KW-0560">Oxidoreductase</keyword>
<keyword evidence="5" id="KW-1185">Reference proteome</keyword>
<evidence type="ECO:0000313" key="5">
    <source>
        <dbReference type="Proteomes" id="UP001370348"/>
    </source>
</evidence>
<accession>A0ABZ2LYN0</accession>
<dbReference type="RefSeq" id="WP_394824591.1">
    <property type="nucleotide sequence ID" value="NZ_CP089984.1"/>
</dbReference>
<dbReference type="PANTHER" id="PTHR48106">
    <property type="entry name" value="QUINONE OXIDOREDUCTASE PIG3-RELATED"/>
    <property type="match status" value="1"/>
</dbReference>
<dbReference type="PANTHER" id="PTHR48106:SF2">
    <property type="entry name" value="ZN2+-BINDING DEHYDROGENASE"/>
    <property type="match status" value="1"/>
</dbReference>
<feature type="domain" description="Enoyl reductase (ER)" evidence="3">
    <location>
        <begin position="21"/>
        <end position="350"/>
    </location>
</feature>
<protein>
    <submittedName>
        <fullName evidence="4">Zinc-binding dehydrogenase</fullName>
    </submittedName>
</protein>
<dbReference type="InterPro" id="IPR020843">
    <property type="entry name" value="ER"/>
</dbReference>
<dbReference type="InterPro" id="IPR036291">
    <property type="entry name" value="NAD(P)-bd_dom_sf"/>
</dbReference>
<dbReference type="Gene3D" id="3.90.180.10">
    <property type="entry name" value="Medium-chain alcohol dehydrogenases, catalytic domain"/>
    <property type="match status" value="1"/>
</dbReference>
<name>A0ABZ2LYN0_9BACT</name>
<dbReference type="EMBL" id="CP089984">
    <property type="protein sequence ID" value="WXB14968.1"/>
    <property type="molecule type" value="Genomic_DNA"/>
</dbReference>
<evidence type="ECO:0000256" key="2">
    <source>
        <dbReference type="ARBA" id="ARBA00023002"/>
    </source>
</evidence>
<proteinExistence type="predicted"/>
<dbReference type="SUPFAM" id="SSF51735">
    <property type="entry name" value="NAD(P)-binding Rossmann-fold domains"/>
    <property type="match status" value="1"/>
</dbReference>
<evidence type="ECO:0000313" key="4">
    <source>
        <dbReference type="EMBL" id="WXB14968.1"/>
    </source>
</evidence>
<gene>
    <name evidence="4" type="ORF">LZC94_45015</name>
</gene>
<sequence>MARLLPEGMKNMRSVLYDRHGQPDEVLRVAQVEDPGPPGPGEVLIRVRKRPVHPGDLLGIRGGARPLASTQPWPRGISPGFEGVGIIEALGPDLRRARGFVPGGRVAFFPVRGAWSECVRASAEFVTPVPDDVPDTVAAQMLVNPITAMLLLRAVDRANEGRAEKPGVIVQTSANSAVGRLVTTLARRRGLHVIHLVRTAEEAVALAARFADERVLATEDDRWREHVRREAGGEPIHAVLDAGGGALTFDLVALLSDGGTLVSYGSSGEGSTSLESLALATREITIRGISIARWTATRSPEERREDIAAAVELARTDPRPFDIAAEYDLAQIAQAVQHTERPGKFGTVLLTSEPRPPRERWIA</sequence>
<dbReference type="SMART" id="SM00829">
    <property type="entry name" value="PKS_ER"/>
    <property type="match status" value="1"/>
</dbReference>
<dbReference type="InterPro" id="IPR013154">
    <property type="entry name" value="ADH-like_N"/>
</dbReference>
<evidence type="ECO:0000259" key="3">
    <source>
        <dbReference type="SMART" id="SM00829"/>
    </source>
</evidence>
<dbReference type="InterPro" id="IPR013149">
    <property type="entry name" value="ADH-like_C"/>
</dbReference>
<dbReference type="Proteomes" id="UP001370348">
    <property type="component" value="Chromosome"/>
</dbReference>
<dbReference type="Gene3D" id="3.40.50.720">
    <property type="entry name" value="NAD(P)-binding Rossmann-like Domain"/>
    <property type="match status" value="1"/>
</dbReference>
<organism evidence="4 5">
    <name type="scientific">Pendulispora albinea</name>
    <dbReference type="NCBI Taxonomy" id="2741071"/>
    <lineage>
        <taxon>Bacteria</taxon>
        <taxon>Pseudomonadati</taxon>
        <taxon>Myxococcota</taxon>
        <taxon>Myxococcia</taxon>
        <taxon>Myxococcales</taxon>
        <taxon>Sorangiineae</taxon>
        <taxon>Pendulisporaceae</taxon>
        <taxon>Pendulispora</taxon>
    </lineage>
</organism>
<reference evidence="4 5" key="1">
    <citation type="submission" date="2021-12" db="EMBL/GenBank/DDBJ databases">
        <title>Discovery of the Pendulisporaceae a myxobacterial family with distinct sporulation behavior and unique specialized metabolism.</title>
        <authorList>
            <person name="Garcia R."/>
            <person name="Popoff A."/>
            <person name="Bader C.D."/>
            <person name="Loehr J."/>
            <person name="Walesch S."/>
            <person name="Walt C."/>
            <person name="Boldt J."/>
            <person name="Bunk B."/>
            <person name="Haeckl F.J.F.P.J."/>
            <person name="Gunesch A.P."/>
            <person name="Birkelbach J."/>
            <person name="Nuebel U."/>
            <person name="Pietschmann T."/>
            <person name="Bach T."/>
            <person name="Mueller R."/>
        </authorList>
    </citation>
    <scope>NUCLEOTIDE SEQUENCE [LARGE SCALE GENOMIC DNA]</scope>
    <source>
        <strain evidence="4 5">MSr11954</strain>
    </source>
</reference>
<dbReference type="SUPFAM" id="SSF50129">
    <property type="entry name" value="GroES-like"/>
    <property type="match status" value="1"/>
</dbReference>
<dbReference type="InterPro" id="IPR011032">
    <property type="entry name" value="GroES-like_sf"/>
</dbReference>